<evidence type="ECO:0000256" key="5">
    <source>
        <dbReference type="ARBA" id="ARBA00022833"/>
    </source>
</evidence>
<feature type="compositionally biased region" description="Basic residues" evidence="8">
    <location>
        <begin position="89"/>
        <end position="98"/>
    </location>
</feature>
<dbReference type="PROSITE" id="PS50089">
    <property type="entry name" value="ZF_RING_2"/>
    <property type="match status" value="1"/>
</dbReference>
<evidence type="ECO:0000313" key="11">
    <source>
        <dbReference type="Proteomes" id="UP000807716"/>
    </source>
</evidence>
<keyword evidence="7" id="KW-0175">Coiled coil</keyword>
<evidence type="ECO:0000256" key="7">
    <source>
        <dbReference type="SAM" id="Coils"/>
    </source>
</evidence>
<evidence type="ECO:0000256" key="3">
    <source>
        <dbReference type="ARBA" id="ARBA00022771"/>
    </source>
</evidence>
<feature type="compositionally biased region" description="Basic residues" evidence="8">
    <location>
        <begin position="634"/>
        <end position="644"/>
    </location>
</feature>
<dbReference type="AlphaFoldDB" id="A0A9P6Q917"/>
<dbReference type="GO" id="GO:0000151">
    <property type="term" value="C:ubiquitin ligase complex"/>
    <property type="evidence" value="ECO:0007669"/>
    <property type="project" value="TreeGrafter"/>
</dbReference>
<dbReference type="Pfam" id="PF13923">
    <property type="entry name" value="zf-C3HC4_2"/>
    <property type="match status" value="1"/>
</dbReference>
<comment type="caution">
    <text evidence="10">The sequence shown here is derived from an EMBL/GenBank/DDBJ whole genome shotgun (WGS) entry which is preliminary data.</text>
</comment>
<feature type="compositionally biased region" description="Acidic residues" evidence="8">
    <location>
        <begin position="510"/>
        <end position="525"/>
    </location>
</feature>
<feature type="compositionally biased region" description="Low complexity" evidence="8">
    <location>
        <begin position="125"/>
        <end position="145"/>
    </location>
</feature>
<feature type="compositionally biased region" description="Polar residues" evidence="8">
    <location>
        <begin position="105"/>
        <end position="124"/>
    </location>
</feature>
<dbReference type="Proteomes" id="UP000807716">
    <property type="component" value="Unassembled WGS sequence"/>
</dbReference>
<proteinExistence type="predicted"/>
<feature type="compositionally biased region" description="Low complexity" evidence="8">
    <location>
        <begin position="222"/>
        <end position="235"/>
    </location>
</feature>
<dbReference type="PROSITE" id="PS00518">
    <property type="entry name" value="ZF_RING_1"/>
    <property type="match status" value="1"/>
</dbReference>
<dbReference type="GO" id="GO:0016567">
    <property type="term" value="P:protein ubiquitination"/>
    <property type="evidence" value="ECO:0007669"/>
    <property type="project" value="TreeGrafter"/>
</dbReference>
<dbReference type="Gene3D" id="3.30.40.10">
    <property type="entry name" value="Zinc/RING finger domain, C3HC4 (zinc finger)"/>
    <property type="match status" value="1"/>
</dbReference>
<feature type="compositionally biased region" description="Polar residues" evidence="8">
    <location>
        <begin position="58"/>
        <end position="67"/>
    </location>
</feature>
<feature type="region of interest" description="Disordered" evidence="8">
    <location>
        <begin position="52"/>
        <end position="150"/>
    </location>
</feature>
<feature type="region of interest" description="Disordered" evidence="8">
    <location>
        <begin position="383"/>
        <end position="678"/>
    </location>
</feature>
<feature type="compositionally biased region" description="Low complexity" evidence="8">
    <location>
        <begin position="79"/>
        <end position="88"/>
    </location>
</feature>
<dbReference type="SMART" id="SM00184">
    <property type="entry name" value="RING"/>
    <property type="match status" value="1"/>
</dbReference>
<feature type="compositionally biased region" description="Acidic residues" evidence="8">
    <location>
        <begin position="602"/>
        <end position="627"/>
    </location>
</feature>
<feature type="compositionally biased region" description="Basic residues" evidence="8">
    <location>
        <begin position="1"/>
        <end position="10"/>
    </location>
</feature>
<keyword evidence="3 6" id="KW-0863">Zinc-finger</keyword>
<keyword evidence="2" id="KW-0479">Metal-binding</keyword>
<evidence type="ECO:0000256" key="8">
    <source>
        <dbReference type="SAM" id="MobiDB-lite"/>
    </source>
</evidence>
<feature type="compositionally biased region" description="Basic and acidic residues" evidence="8">
    <location>
        <begin position="386"/>
        <end position="395"/>
    </location>
</feature>
<evidence type="ECO:0000256" key="2">
    <source>
        <dbReference type="ARBA" id="ARBA00022723"/>
    </source>
</evidence>
<evidence type="ECO:0000256" key="4">
    <source>
        <dbReference type="ARBA" id="ARBA00022786"/>
    </source>
</evidence>
<dbReference type="InterPro" id="IPR013083">
    <property type="entry name" value="Znf_RING/FYVE/PHD"/>
</dbReference>
<evidence type="ECO:0000259" key="9">
    <source>
        <dbReference type="PROSITE" id="PS50089"/>
    </source>
</evidence>
<gene>
    <name evidence="10" type="primary">PSH1</name>
    <name evidence="10" type="ORF">DFQ27_001895</name>
</gene>
<dbReference type="PANTHER" id="PTHR15067:SF4">
    <property type="entry name" value="E3 UBIQUITIN-PROTEIN LIGASE RNF8"/>
    <property type="match status" value="1"/>
</dbReference>
<feature type="compositionally biased region" description="Acidic residues" evidence="8">
    <location>
        <begin position="484"/>
        <end position="502"/>
    </location>
</feature>
<sequence>MGKKHKKKARALALSQASDDNNPPSDTSSSPFVHKPSALDLLSSPTLDFLDSDLVAKNGNNNKNGTSHDAIEVASSQEPGPLSPSKPSTPKKKKHKGKGHGDSTFSLSSPSKTFTGLAPSTASPSGATFTGASTHSSTSALTSPTPVKTSKLTMTAPSTAAAPFSTSASMDDMAALDLLMEKTAETEVKELQALVEKLRKEIAFKDETIAKLQEELARRPAHSSSGSAANGSGSSLVHTHRDPTMQCAVCVDYFAVPYTVECGHTFCYTCLHNWLAIRKECPTCRTKLMRRPAMSFIVREQVQAAVERLPEPDRSAVKERLALEDASVKAKQADGDAWKGIFRPIEFVSTVFDKDDDVRRCVSCGWEVIGGACIGCNTAFSDVEDSDHSQDRTDGESGDEDAYDSNDSFINDDGGEDDGGESEGSFNGRGSGSDSDNSEGGRPLTRAARRQRRARKEGPDPMGSSTRLRRNLLRGRGAPSQPIDLDEDEDEEEEDKQDDDDLAGLVFESDLGEDDGTDGDSEEEPERDKPRRRQAASRRIIQLSDDEEDEEGPTSANAAVPSNKRRRLLVDSDEDSEEDSEGGEEEDGSDVEEIAITPESSEVSESESESGSEEEEEEAKADSEDDFVIDRTTKSKSTKHKDKKQKKDDETKRRAKDKKTKKKKKKKGKEKLESLFAD</sequence>
<feature type="coiled-coil region" evidence="7">
    <location>
        <begin position="181"/>
        <end position="215"/>
    </location>
</feature>
<keyword evidence="1" id="KW-0808">Transferase</keyword>
<protein>
    <submittedName>
        <fullName evidence="10">E3 ubiquitin ligase</fullName>
    </submittedName>
</protein>
<dbReference type="OrthoDB" id="6105938at2759"/>
<organism evidence="10 11">
    <name type="scientific">Actinomortierella ambigua</name>
    <dbReference type="NCBI Taxonomy" id="1343610"/>
    <lineage>
        <taxon>Eukaryota</taxon>
        <taxon>Fungi</taxon>
        <taxon>Fungi incertae sedis</taxon>
        <taxon>Mucoromycota</taxon>
        <taxon>Mortierellomycotina</taxon>
        <taxon>Mortierellomycetes</taxon>
        <taxon>Mortierellales</taxon>
        <taxon>Mortierellaceae</taxon>
        <taxon>Actinomortierella</taxon>
    </lineage>
</organism>
<accession>A0A9P6Q917</accession>
<name>A0A9P6Q917_9FUNG</name>
<keyword evidence="11" id="KW-1185">Reference proteome</keyword>
<feature type="region of interest" description="Disordered" evidence="8">
    <location>
        <begin position="1"/>
        <end position="37"/>
    </location>
</feature>
<dbReference type="GO" id="GO:0005829">
    <property type="term" value="C:cytosol"/>
    <property type="evidence" value="ECO:0007669"/>
    <property type="project" value="TreeGrafter"/>
</dbReference>
<keyword evidence="4" id="KW-0833">Ubl conjugation pathway</keyword>
<keyword evidence="5" id="KW-0862">Zinc</keyword>
<dbReference type="GO" id="GO:0061630">
    <property type="term" value="F:ubiquitin protein ligase activity"/>
    <property type="evidence" value="ECO:0007669"/>
    <property type="project" value="TreeGrafter"/>
</dbReference>
<dbReference type="SUPFAM" id="SSF57850">
    <property type="entry name" value="RING/U-box"/>
    <property type="match status" value="1"/>
</dbReference>
<evidence type="ECO:0000313" key="10">
    <source>
        <dbReference type="EMBL" id="KAG0263151.1"/>
    </source>
</evidence>
<dbReference type="InterPro" id="IPR017907">
    <property type="entry name" value="Znf_RING_CS"/>
</dbReference>
<reference evidence="10" key="1">
    <citation type="journal article" date="2020" name="Fungal Divers.">
        <title>Resolving the Mortierellaceae phylogeny through synthesis of multi-gene phylogenetics and phylogenomics.</title>
        <authorList>
            <person name="Vandepol N."/>
            <person name="Liber J."/>
            <person name="Desiro A."/>
            <person name="Na H."/>
            <person name="Kennedy M."/>
            <person name="Barry K."/>
            <person name="Grigoriev I.V."/>
            <person name="Miller A.N."/>
            <person name="O'Donnell K."/>
            <person name="Stajich J.E."/>
            <person name="Bonito G."/>
        </authorList>
    </citation>
    <scope>NUCLEOTIDE SEQUENCE</scope>
    <source>
        <strain evidence="10">BC1065</strain>
    </source>
</reference>
<evidence type="ECO:0000256" key="6">
    <source>
        <dbReference type="PROSITE-ProRule" id="PRU00175"/>
    </source>
</evidence>
<dbReference type="GO" id="GO:0008270">
    <property type="term" value="F:zinc ion binding"/>
    <property type="evidence" value="ECO:0007669"/>
    <property type="project" value="UniProtKB-KW"/>
</dbReference>
<feature type="compositionally biased region" description="Low complexity" evidence="8">
    <location>
        <begin position="423"/>
        <end position="442"/>
    </location>
</feature>
<dbReference type="GO" id="GO:0006511">
    <property type="term" value="P:ubiquitin-dependent protein catabolic process"/>
    <property type="evidence" value="ECO:0007669"/>
    <property type="project" value="TreeGrafter"/>
</dbReference>
<evidence type="ECO:0000256" key="1">
    <source>
        <dbReference type="ARBA" id="ARBA00022679"/>
    </source>
</evidence>
<dbReference type="EMBL" id="JAAAJB010000168">
    <property type="protein sequence ID" value="KAG0263151.1"/>
    <property type="molecule type" value="Genomic_DNA"/>
</dbReference>
<feature type="domain" description="RING-type" evidence="9">
    <location>
        <begin position="247"/>
        <end position="285"/>
    </location>
</feature>
<dbReference type="InterPro" id="IPR001841">
    <property type="entry name" value="Znf_RING"/>
</dbReference>
<feature type="region of interest" description="Disordered" evidence="8">
    <location>
        <begin position="216"/>
        <end position="237"/>
    </location>
</feature>
<dbReference type="PANTHER" id="PTHR15067">
    <property type="entry name" value="E3 UBIQUITIN-PROTEIN LIGASE RNF8"/>
    <property type="match status" value="1"/>
</dbReference>
<feature type="compositionally biased region" description="Basic residues" evidence="8">
    <location>
        <begin position="653"/>
        <end position="669"/>
    </location>
</feature>
<feature type="compositionally biased region" description="Acidic residues" evidence="8">
    <location>
        <begin position="571"/>
        <end position="593"/>
    </location>
</feature>
<feature type="compositionally biased region" description="Low complexity" evidence="8">
    <location>
        <begin position="18"/>
        <end position="31"/>
    </location>
</feature>